<sequence length="342" mass="37809">MIKTGIASFGMSGKIFHAPFIQEHPSFELTGIVERHKNDSRERYPDSILYRSFEEMLANTAIELVVVNTPVQTHFEYAQKALNAGKHVVVEKPFTIDAAEAKQLDKLAQEKGLLLTVYQNRRYDGDYAAVKAIVTNGVIGDMKEVELKFDRYRPEPAGKLHKEGGFLGAGTLHDLGAHLIDQAIQLFNMPSAVYADVRTIRSGVVANDYFEVLCYYDGFVVRIKSSMLTYKATPAYILHGSTGSYYQQRTDMQEEALAAGAIPTQEDWCASPQQSDGFLYTAANGEQSFTSKSGNYMNFYNDVYAALTGVAPNPVPAADAIKSMTIIDAALESDRTGKRIVL</sequence>
<evidence type="ECO:0000313" key="6">
    <source>
        <dbReference type="Proteomes" id="UP001597511"/>
    </source>
</evidence>
<evidence type="ECO:0000259" key="4">
    <source>
        <dbReference type="Pfam" id="PF22725"/>
    </source>
</evidence>
<dbReference type="InterPro" id="IPR051317">
    <property type="entry name" value="Gfo/Idh/MocA_oxidoreduct"/>
</dbReference>
<keyword evidence="2" id="KW-0560">Oxidoreductase</keyword>
<evidence type="ECO:0000259" key="3">
    <source>
        <dbReference type="Pfam" id="PF01408"/>
    </source>
</evidence>
<evidence type="ECO:0000256" key="1">
    <source>
        <dbReference type="ARBA" id="ARBA00010928"/>
    </source>
</evidence>
<name>A0ABW6A1E8_9BACT</name>
<dbReference type="InterPro" id="IPR055170">
    <property type="entry name" value="GFO_IDH_MocA-like_dom"/>
</dbReference>
<dbReference type="Gene3D" id="3.40.50.720">
    <property type="entry name" value="NAD(P)-binding Rossmann-like Domain"/>
    <property type="match status" value="1"/>
</dbReference>
<dbReference type="Gene3D" id="3.30.360.10">
    <property type="entry name" value="Dihydrodipicolinate Reductase, domain 2"/>
    <property type="match status" value="1"/>
</dbReference>
<feature type="domain" description="GFO/IDH/MocA-like oxidoreductase" evidence="4">
    <location>
        <begin position="127"/>
        <end position="245"/>
    </location>
</feature>
<dbReference type="PANTHER" id="PTHR43708">
    <property type="entry name" value="CONSERVED EXPRESSED OXIDOREDUCTASE (EUROFUNG)"/>
    <property type="match status" value="1"/>
</dbReference>
<dbReference type="RefSeq" id="WP_386094429.1">
    <property type="nucleotide sequence ID" value="NZ_JBHUOZ010000001.1"/>
</dbReference>
<dbReference type="SUPFAM" id="SSF55347">
    <property type="entry name" value="Glyceraldehyde-3-phosphate dehydrogenase-like, C-terminal domain"/>
    <property type="match status" value="1"/>
</dbReference>
<dbReference type="Pfam" id="PF22725">
    <property type="entry name" value="GFO_IDH_MocA_C3"/>
    <property type="match status" value="1"/>
</dbReference>
<comment type="similarity">
    <text evidence="1">Belongs to the Gfo/Idh/MocA family.</text>
</comment>
<proteinExistence type="inferred from homology"/>
<dbReference type="Pfam" id="PF01408">
    <property type="entry name" value="GFO_IDH_MocA"/>
    <property type="match status" value="1"/>
</dbReference>
<dbReference type="InterPro" id="IPR036291">
    <property type="entry name" value="NAD(P)-bd_dom_sf"/>
</dbReference>
<organism evidence="5 6">
    <name type="scientific">Terrimonas rubra</name>
    <dbReference type="NCBI Taxonomy" id="1035890"/>
    <lineage>
        <taxon>Bacteria</taxon>
        <taxon>Pseudomonadati</taxon>
        <taxon>Bacteroidota</taxon>
        <taxon>Chitinophagia</taxon>
        <taxon>Chitinophagales</taxon>
        <taxon>Chitinophagaceae</taxon>
        <taxon>Terrimonas</taxon>
    </lineage>
</organism>
<dbReference type="SUPFAM" id="SSF51735">
    <property type="entry name" value="NAD(P)-binding Rossmann-fold domains"/>
    <property type="match status" value="1"/>
</dbReference>
<gene>
    <name evidence="5" type="ORF">ACFS6H_01640</name>
</gene>
<evidence type="ECO:0000256" key="2">
    <source>
        <dbReference type="ARBA" id="ARBA00023002"/>
    </source>
</evidence>
<reference evidence="6" key="1">
    <citation type="journal article" date="2019" name="Int. J. Syst. Evol. Microbiol.">
        <title>The Global Catalogue of Microorganisms (GCM) 10K type strain sequencing project: providing services to taxonomists for standard genome sequencing and annotation.</title>
        <authorList>
            <consortium name="The Broad Institute Genomics Platform"/>
            <consortium name="The Broad Institute Genome Sequencing Center for Infectious Disease"/>
            <person name="Wu L."/>
            <person name="Ma J."/>
        </authorList>
    </citation>
    <scope>NUCLEOTIDE SEQUENCE [LARGE SCALE GENOMIC DNA]</scope>
    <source>
        <strain evidence="6">KCTC 23299</strain>
    </source>
</reference>
<keyword evidence="6" id="KW-1185">Reference proteome</keyword>
<evidence type="ECO:0000313" key="5">
    <source>
        <dbReference type="EMBL" id="MFD2918391.1"/>
    </source>
</evidence>
<feature type="domain" description="Gfo/Idh/MocA-like oxidoreductase N-terminal" evidence="3">
    <location>
        <begin position="3"/>
        <end position="118"/>
    </location>
</feature>
<protein>
    <submittedName>
        <fullName evidence="5">Gfo/Idh/MocA family oxidoreductase</fullName>
    </submittedName>
</protein>
<accession>A0ABW6A1E8</accession>
<dbReference type="InterPro" id="IPR000683">
    <property type="entry name" value="Gfo/Idh/MocA-like_OxRdtase_N"/>
</dbReference>
<dbReference type="Proteomes" id="UP001597511">
    <property type="component" value="Unassembled WGS sequence"/>
</dbReference>
<comment type="caution">
    <text evidence="5">The sequence shown here is derived from an EMBL/GenBank/DDBJ whole genome shotgun (WGS) entry which is preliminary data.</text>
</comment>
<dbReference type="PANTHER" id="PTHR43708:SF5">
    <property type="entry name" value="CONSERVED EXPRESSED OXIDOREDUCTASE (EUROFUNG)-RELATED"/>
    <property type="match status" value="1"/>
</dbReference>
<dbReference type="EMBL" id="JBHUOZ010000001">
    <property type="protein sequence ID" value="MFD2918391.1"/>
    <property type="molecule type" value="Genomic_DNA"/>
</dbReference>